<keyword evidence="15" id="KW-1185">Reference proteome</keyword>
<dbReference type="InterPro" id="IPR001930">
    <property type="entry name" value="Peptidase_M1"/>
</dbReference>
<comment type="similarity">
    <text evidence="3">Belongs to the peptidase M1 family.</text>
</comment>
<evidence type="ECO:0000256" key="9">
    <source>
        <dbReference type="ARBA" id="ARBA00022801"/>
    </source>
</evidence>
<sequence>MTPVKGPAVESGVSQELAKYRKQTLSRLGYSLQFGIPAGKEQPIPASETITFHWQAGKAPVQIDFKEQRDHLHSVSVNGREIPVVFESEHILIAPAYLKPGANQVSIRFTAGDLSLNRNEEYLYTLLVPDRARTLFPCFDQPDLKASFTLTLAVPENWQAMSNGAVQDSSRQGNQTRIRFAPSDTISTYLFSFVAGKFERVTKTLNGRTMHFLHRETDPEKIRLSMEPIFQIHADALTFLEAYTQIPYPFRKFDFVAIPDFQYGGMEHVGAIQYKAANLFLDGGATRDQKISRVTLLAHETAHMWFGDLVTMRWFNDVWTKEVFANFIADKISQVSLADSNYDLEFLIAHFPAAYDVDRTEGANPIGQPLANLQEAGTLYGGIIYHKAPIMMRQLERLMGKDALRNGLREYLKKYAYGNASWADLIAILDTYTPADLNDWNHVWVNETGRPRFDYRLEMSNNKISQFVISQKGEEGSARIWPQLFEVALVYPDRVEELTVNMRRSQVTLSEAVGKEKPLFVLFNSSGQGYGLFPVDPAMVPHVASLKNPVMRAAAYITLYENMLSGQLITPDKLLATYQALLPHEPEELNLRLLTSQLSNLFWRYSRPENRPSLALQLEKAFWQAMENEPAPNKKKLLFQGYQSIAFSREAQDRLFTIWQEQKAPAGVRLTEDDYTALALTLAVRDYPVTGLLLQQADRINNPDRKKRLLFMIPALSSDMQVRDAFFASLKDEKNREREAWVTAALGYLHHPLRATTSVRYLRESLDLLEEIQRTGDIFFPESWLRSTLSAYQSPEVATLVRTFLKERPGFNPRLRAKLLQAADSPFRAARLLYKAE</sequence>
<evidence type="ECO:0000256" key="10">
    <source>
        <dbReference type="ARBA" id="ARBA00022833"/>
    </source>
</evidence>
<dbReference type="InterPro" id="IPR045357">
    <property type="entry name" value="Aminopeptidase_N-like_N"/>
</dbReference>
<keyword evidence="9" id="KW-0378">Hydrolase</keyword>
<evidence type="ECO:0000256" key="5">
    <source>
        <dbReference type="ARBA" id="ARBA00015611"/>
    </source>
</evidence>
<evidence type="ECO:0000256" key="11">
    <source>
        <dbReference type="ARBA" id="ARBA00023049"/>
    </source>
</evidence>
<dbReference type="RefSeq" id="WP_345262787.1">
    <property type="nucleotide sequence ID" value="NZ_BAABHB010000001.1"/>
</dbReference>
<keyword evidence="11" id="KW-0482">Metalloprotease</keyword>
<evidence type="ECO:0000259" key="12">
    <source>
        <dbReference type="Pfam" id="PF01433"/>
    </source>
</evidence>
<dbReference type="InterPro" id="IPR014782">
    <property type="entry name" value="Peptidase_M1_dom"/>
</dbReference>
<keyword evidence="8" id="KW-0479">Metal-binding</keyword>
<organism evidence="14 15">
    <name type="scientific">Nibrella viscosa</name>
    <dbReference type="NCBI Taxonomy" id="1084524"/>
    <lineage>
        <taxon>Bacteria</taxon>
        <taxon>Pseudomonadati</taxon>
        <taxon>Bacteroidota</taxon>
        <taxon>Cytophagia</taxon>
        <taxon>Cytophagales</taxon>
        <taxon>Spirosomataceae</taxon>
        <taxon>Nibrella</taxon>
    </lineage>
</organism>
<accession>A0ABP8JRG3</accession>
<feature type="domain" description="Aminopeptidase N-like N-terminal" evidence="13">
    <location>
        <begin position="118"/>
        <end position="190"/>
    </location>
</feature>
<dbReference type="EMBL" id="BAABHB010000001">
    <property type="protein sequence ID" value="GAA4394679.1"/>
    <property type="molecule type" value="Genomic_DNA"/>
</dbReference>
<dbReference type="Pfam" id="PF17900">
    <property type="entry name" value="Peptidase_M1_N"/>
    <property type="match status" value="1"/>
</dbReference>
<comment type="caution">
    <text evidence="14">The sequence shown here is derived from an EMBL/GenBank/DDBJ whole genome shotgun (WGS) entry which is preliminary data.</text>
</comment>
<evidence type="ECO:0000313" key="14">
    <source>
        <dbReference type="EMBL" id="GAA4394679.1"/>
    </source>
</evidence>
<protein>
    <recommendedName>
        <fullName evidence="5">Aminopeptidase N</fullName>
        <ecNumber evidence="4">3.4.11.2</ecNumber>
    </recommendedName>
</protein>
<dbReference type="InterPro" id="IPR042097">
    <property type="entry name" value="Aminopeptidase_N-like_N_sf"/>
</dbReference>
<dbReference type="GO" id="GO:0004177">
    <property type="term" value="F:aminopeptidase activity"/>
    <property type="evidence" value="ECO:0007669"/>
    <property type="project" value="UniProtKB-KW"/>
</dbReference>
<dbReference type="CDD" id="cd09602">
    <property type="entry name" value="M1_APN"/>
    <property type="match status" value="1"/>
</dbReference>
<evidence type="ECO:0000259" key="13">
    <source>
        <dbReference type="Pfam" id="PF17900"/>
    </source>
</evidence>
<name>A0ABP8JRG3_9BACT</name>
<dbReference type="PRINTS" id="PR00756">
    <property type="entry name" value="ALADIPTASE"/>
</dbReference>
<reference evidence="15" key="1">
    <citation type="journal article" date="2019" name="Int. J. Syst. Evol. Microbiol.">
        <title>The Global Catalogue of Microorganisms (GCM) 10K type strain sequencing project: providing services to taxonomists for standard genome sequencing and annotation.</title>
        <authorList>
            <consortium name="The Broad Institute Genomics Platform"/>
            <consortium name="The Broad Institute Genome Sequencing Center for Infectious Disease"/>
            <person name="Wu L."/>
            <person name="Ma J."/>
        </authorList>
    </citation>
    <scope>NUCLEOTIDE SEQUENCE [LARGE SCALE GENOMIC DNA]</scope>
    <source>
        <strain evidence="15">JCM 17925</strain>
    </source>
</reference>
<evidence type="ECO:0000256" key="4">
    <source>
        <dbReference type="ARBA" id="ARBA00012564"/>
    </source>
</evidence>
<dbReference type="EC" id="3.4.11.2" evidence="4"/>
<evidence type="ECO:0000256" key="2">
    <source>
        <dbReference type="ARBA" id="ARBA00001947"/>
    </source>
</evidence>
<keyword evidence="6 14" id="KW-0031">Aminopeptidase</keyword>
<evidence type="ECO:0000256" key="1">
    <source>
        <dbReference type="ARBA" id="ARBA00000098"/>
    </source>
</evidence>
<gene>
    <name evidence="14" type="ORF">GCM10023187_00770</name>
</gene>
<evidence type="ECO:0000256" key="3">
    <source>
        <dbReference type="ARBA" id="ARBA00010136"/>
    </source>
</evidence>
<comment type="catalytic activity">
    <reaction evidence="1">
        <text>Release of an N-terminal amino acid, Xaa-|-Yaa- from a peptide, amide or arylamide. Xaa is preferably Ala, but may be most amino acids including Pro (slow action). When a terminal hydrophobic residue is followed by a prolyl residue, the two may be released as an intact Xaa-Pro dipeptide.</text>
        <dbReference type="EC" id="3.4.11.2"/>
    </reaction>
</comment>
<dbReference type="InterPro" id="IPR027268">
    <property type="entry name" value="Peptidase_M4/M1_CTD_sf"/>
</dbReference>
<dbReference type="Gene3D" id="1.10.390.10">
    <property type="entry name" value="Neutral Protease Domain 2"/>
    <property type="match status" value="1"/>
</dbReference>
<keyword evidence="10" id="KW-0862">Zinc</keyword>
<dbReference type="SUPFAM" id="SSF63737">
    <property type="entry name" value="Leukotriene A4 hydrolase N-terminal domain"/>
    <property type="match status" value="1"/>
</dbReference>
<comment type="cofactor">
    <cofactor evidence="2">
        <name>Zn(2+)</name>
        <dbReference type="ChEBI" id="CHEBI:29105"/>
    </cofactor>
</comment>
<dbReference type="Gene3D" id="2.60.40.1730">
    <property type="entry name" value="tricorn interacting facor f3 domain"/>
    <property type="match status" value="1"/>
</dbReference>
<dbReference type="Proteomes" id="UP001500936">
    <property type="component" value="Unassembled WGS sequence"/>
</dbReference>
<dbReference type="Pfam" id="PF01433">
    <property type="entry name" value="Peptidase_M1"/>
    <property type="match status" value="1"/>
</dbReference>
<evidence type="ECO:0000256" key="7">
    <source>
        <dbReference type="ARBA" id="ARBA00022670"/>
    </source>
</evidence>
<dbReference type="PANTHER" id="PTHR11533">
    <property type="entry name" value="PROTEASE M1 ZINC METALLOPROTEASE"/>
    <property type="match status" value="1"/>
</dbReference>
<dbReference type="PANTHER" id="PTHR11533:SF174">
    <property type="entry name" value="PUROMYCIN-SENSITIVE AMINOPEPTIDASE-RELATED"/>
    <property type="match status" value="1"/>
</dbReference>
<dbReference type="SUPFAM" id="SSF55486">
    <property type="entry name" value="Metalloproteases ('zincins'), catalytic domain"/>
    <property type="match status" value="1"/>
</dbReference>
<feature type="domain" description="Peptidase M1 membrane alanine aminopeptidase" evidence="12">
    <location>
        <begin position="232"/>
        <end position="440"/>
    </location>
</feature>
<evidence type="ECO:0000256" key="8">
    <source>
        <dbReference type="ARBA" id="ARBA00022723"/>
    </source>
</evidence>
<keyword evidence="7" id="KW-0645">Protease</keyword>
<evidence type="ECO:0000313" key="15">
    <source>
        <dbReference type="Proteomes" id="UP001500936"/>
    </source>
</evidence>
<evidence type="ECO:0000256" key="6">
    <source>
        <dbReference type="ARBA" id="ARBA00022438"/>
    </source>
</evidence>
<dbReference type="InterPro" id="IPR050344">
    <property type="entry name" value="Peptidase_M1_aminopeptidases"/>
</dbReference>
<proteinExistence type="inferred from homology"/>